<dbReference type="InterPro" id="IPR050275">
    <property type="entry name" value="PGM_Phosphatase"/>
</dbReference>
<reference evidence="2 3" key="1">
    <citation type="submission" date="2019-09" db="EMBL/GenBank/DDBJ databases">
        <title>Nocardioides panacisoli sp. nov., isolated from the soil of a ginseng field.</title>
        <authorList>
            <person name="Cho C."/>
        </authorList>
    </citation>
    <scope>NUCLEOTIDE SEQUENCE [LARGE SCALE GENOMIC DNA]</scope>
    <source>
        <strain evidence="2 3">BN140041</strain>
    </source>
</reference>
<name>A0A5B1LYT7_9ACTN</name>
<accession>A0A5B1LYT7</accession>
<dbReference type="PANTHER" id="PTHR48100">
    <property type="entry name" value="BROAD-SPECIFICITY PHOSPHATASE YOR283W-RELATED"/>
    <property type="match status" value="1"/>
</dbReference>
<proteinExistence type="predicted"/>
<dbReference type="SMART" id="SM00855">
    <property type="entry name" value="PGAM"/>
    <property type="match status" value="1"/>
</dbReference>
<comment type="caution">
    <text evidence="2">The sequence shown here is derived from an EMBL/GenBank/DDBJ whole genome shotgun (WGS) entry which is preliminary data.</text>
</comment>
<dbReference type="Proteomes" id="UP000324351">
    <property type="component" value="Unassembled WGS sequence"/>
</dbReference>
<reference evidence="2 3" key="2">
    <citation type="submission" date="2019-09" db="EMBL/GenBank/DDBJ databases">
        <authorList>
            <person name="Jin C."/>
        </authorList>
    </citation>
    <scope>NUCLEOTIDE SEQUENCE [LARGE SCALE GENOMIC DNA]</scope>
    <source>
        <strain evidence="2 3">BN140041</strain>
    </source>
</reference>
<dbReference type="GO" id="GO:0101006">
    <property type="term" value="F:protein histidine phosphatase activity"/>
    <property type="evidence" value="ECO:0007669"/>
    <property type="project" value="TreeGrafter"/>
</dbReference>
<sequence length="194" mass="21150">MTAEPDPAEPTELWLVRHGATEWSSAGRHTSVTDLPLLPDGEETAVALGSRLAGVDFRLVLTSPRRRARHTAELAGFSDAEVTDDLVEWGYGDYEGLTTLQIRESVPGWTIWSHPSPNGETGADVAARLDRVVARVRATGGRALAFAHGHSLRVLAARWLGLPPEDGRLLRLDTATLSVLGYERETPVVLRWNA</sequence>
<protein>
    <submittedName>
        <fullName evidence="2">Histidine phosphatase family protein</fullName>
    </submittedName>
</protein>
<dbReference type="GO" id="GO:0070297">
    <property type="term" value="P:regulation of phosphorelay signal transduction system"/>
    <property type="evidence" value="ECO:0007669"/>
    <property type="project" value="TreeGrafter"/>
</dbReference>
<evidence type="ECO:0000256" key="1">
    <source>
        <dbReference type="PIRSR" id="PIRSR613078-2"/>
    </source>
</evidence>
<evidence type="ECO:0000313" key="3">
    <source>
        <dbReference type="Proteomes" id="UP000324351"/>
    </source>
</evidence>
<gene>
    <name evidence="2" type="ORF">F0U47_18340</name>
</gene>
<dbReference type="EMBL" id="VUJW01000011">
    <property type="protein sequence ID" value="KAA1425741.1"/>
    <property type="molecule type" value="Genomic_DNA"/>
</dbReference>
<dbReference type="PANTHER" id="PTHR48100:SF15">
    <property type="entry name" value="SEDOHEPTULOSE 1,7-BISPHOSPHATASE"/>
    <property type="match status" value="1"/>
</dbReference>
<dbReference type="AlphaFoldDB" id="A0A5B1LYT7"/>
<dbReference type="InterPro" id="IPR013078">
    <property type="entry name" value="His_Pase_superF_clade-1"/>
</dbReference>
<feature type="binding site" evidence="1">
    <location>
        <position position="67"/>
    </location>
    <ligand>
        <name>substrate</name>
    </ligand>
</feature>
<dbReference type="CDD" id="cd07067">
    <property type="entry name" value="HP_PGM_like"/>
    <property type="match status" value="1"/>
</dbReference>
<dbReference type="Pfam" id="PF00300">
    <property type="entry name" value="His_Phos_1"/>
    <property type="match status" value="1"/>
</dbReference>
<dbReference type="Gene3D" id="3.40.50.1240">
    <property type="entry name" value="Phosphoglycerate mutase-like"/>
    <property type="match status" value="1"/>
</dbReference>
<evidence type="ECO:0000313" key="2">
    <source>
        <dbReference type="EMBL" id="KAA1425741.1"/>
    </source>
</evidence>
<dbReference type="InterPro" id="IPR029033">
    <property type="entry name" value="His_PPase_superfam"/>
</dbReference>
<dbReference type="PIRSF" id="PIRSF000709">
    <property type="entry name" value="6PFK_2-Ptase"/>
    <property type="match status" value="1"/>
</dbReference>
<organism evidence="2 3">
    <name type="scientific">Nocardioides antri</name>
    <dbReference type="NCBI Taxonomy" id="2607659"/>
    <lineage>
        <taxon>Bacteria</taxon>
        <taxon>Bacillati</taxon>
        <taxon>Actinomycetota</taxon>
        <taxon>Actinomycetes</taxon>
        <taxon>Propionibacteriales</taxon>
        <taxon>Nocardioidaceae</taxon>
        <taxon>Nocardioides</taxon>
    </lineage>
</organism>
<dbReference type="RefSeq" id="WP_149751926.1">
    <property type="nucleotide sequence ID" value="NZ_VUJW01000011.1"/>
</dbReference>
<dbReference type="SUPFAM" id="SSF53254">
    <property type="entry name" value="Phosphoglycerate mutase-like"/>
    <property type="match status" value="1"/>
</dbReference>
<keyword evidence="3" id="KW-1185">Reference proteome</keyword>